<dbReference type="FunFam" id="3.40.50.2300:FF:000188">
    <property type="entry name" value="Glutamate receptor"/>
    <property type="match status" value="1"/>
</dbReference>
<dbReference type="Gene3D" id="3.40.50.2300">
    <property type="match status" value="2"/>
</dbReference>
<gene>
    <name evidence="8" type="ORF">LWI29_036202</name>
</gene>
<name>A0AA39VM23_ACESA</name>
<dbReference type="InterPro" id="IPR015683">
    <property type="entry name" value="Ionotropic_Glu_rcpt"/>
</dbReference>
<evidence type="ECO:0000256" key="4">
    <source>
        <dbReference type="ARBA" id="ARBA00023136"/>
    </source>
</evidence>
<keyword evidence="6" id="KW-0732">Signal</keyword>
<dbReference type="PANTHER" id="PTHR34836">
    <property type="entry name" value="OS06G0188250 PROTEIN"/>
    <property type="match status" value="1"/>
</dbReference>
<reference evidence="8" key="2">
    <citation type="submission" date="2023-06" db="EMBL/GenBank/DDBJ databases">
        <authorList>
            <person name="Swenson N.G."/>
            <person name="Wegrzyn J.L."/>
            <person name="Mcevoy S.L."/>
        </authorList>
    </citation>
    <scope>NUCLEOTIDE SEQUENCE</scope>
    <source>
        <strain evidence="8">NS2018</strain>
        <tissue evidence="8">Leaf</tissue>
    </source>
</reference>
<evidence type="ECO:0000256" key="6">
    <source>
        <dbReference type="SAM" id="SignalP"/>
    </source>
</evidence>
<organism evidence="8 9">
    <name type="scientific">Acer saccharum</name>
    <name type="common">Sugar maple</name>
    <dbReference type="NCBI Taxonomy" id="4024"/>
    <lineage>
        <taxon>Eukaryota</taxon>
        <taxon>Viridiplantae</taxon>
        <taxon>Streptophyta</taxon>
        <taxon>Embryophyta</taxon>
        <taxon>Tracheophyta</taxon>
        <taxon>Spermatophyta</taxon>
        <taxon>Magnoliopsida</taxon>
        <taxon>eudicotyledons</taxon>
        <taxon>Gunneridae</taxon>
        <taxon>Pentapetalae</taxon>
        <taxon>rosids</taxon>
        <taxon>malvids</taxon>
        <taxon>Sapindales</taxon>
        <taxon>Sapindaceae</taxon>
        <taxon>Hippocastanoideae</taxon>
        <taxon>Acereae</taxon>
        <taxon>Acer</taxon>
    </lineage>
</organism>
<feature type="chain" id="PRO_5041331096" description="Receptor ligand binding region domain-containing protein" evidence="6">
    <location>
        <begin position="24"/>
        <end position="499"/>
    </location>
</feature>
<feature type="domain" description="Receptor ligand binding region" evidence="7">
    <location>
        <begin position="90"/>
        <end position="322"/>
    </location>
</feature>
<keyword evidence="4 5" id="KW-0472">Membrane</keyword>
<dbReference type="SUPFAM" id="SSF53850">
    <property type="entry name" value="Periplasmic binding protein-like II"/>
    <property type="match status" value="1"/>
</dbReference>
<dbReference type="GO" id="GO:0016020">
    <property type="term" value="C:membrane"/>
    <property type="evidence" value="ECO:0007669"/>
    <property type="project" value="UniProtKB-SubCell"/>
</dbReference>
<dbReference type="Pfam" id="PF01094">
    <property type="entry name" value="ANF_receptor"/>
    <property type="match status" value="1"/>
</dbReference>
<keyword evidence="9" id="KW-1185">Reference proteome</keyword>
<keyword evidence="2 5" id="KW-0812">Transmembrane</keyword>
<evidence type="ECO:0000256" key="2">
    <source>
        <dbReference type="ARBA" id="ARBA00022692"/>
    </source>
</evidence>
<dbReference type="AlphaFoldDB" id="A0AA39VM23"/>
<dbReference type="InterPro" id="IPR028082">
    <property type="entry name" value="Peripla_BP_I"/>
</dbReference>
<comment type="caution">
    <text evidence="8">The sequence shown here is derived from an EMBL/GenBank/DDBJ whole genome shotgun (WGS) entry which is preliminary data.</text>
</comment>
<accession>A0AA39VM23</accession>
<sequence length="499" mass="56057">MLNNQAFFFHLMILFILVKPSKPDEEVNNISLSSVAEVHVGVIVDMGSWSGKISHSCISMAISDFCALNNKTMLLLHWMDSKGDSILALHAAKGIATLIKAFKWKDAILIYEDNNSGRDFFPHMFDSSQDANIHIAHRISIPPSSSDEHIIEKLSMIKTFQTKVFVVHMSHSLASHFFLKVKKLEMMSEGYVWIVTDTIMSFFHSMDTLVVESMQGVVGLKPYIPASKELHNFTLRWRRKMYIDLPNAEVLELDPYGILAYDAIWALAEAAQKLKSTEISQSGLMLYEEIMNSRFKGLSGYFQLSYGNKLPSRRFEIVNVIGKGLRRVGFWTSETGNITKESNSPSTSDLEVIIWLGGSATIPKHQLIQKSSKVLRIGVRAQSPLTFKELVNVVHDSQSYPTISSGFGIEVFKAAMATLTYEVTYEFIPFAYANGSIAGSYNDLLHQVYLKKYSDAEKGRRSKVIVVLVAFVLVLVLVTIAIAVIIERSTQTLDEMQIE</sequence>
<dbReference type="InterPro" id="IPR001828">
    <property type="entry name" value="ANF_lig-bd_rcpt"/>
</dbReference>
<dbReference type="Gene3D" id="3.40.190.10">
    <property type="entry name" value="Periplasmic binding protein-like II"/>
    <property type="match status" value="1"/>
</dbReference>
<evidence type="ECO:0000313" key="9">
    <source>
        <dbReference type="Proteomes" id="UP001168877"/>
    </source>
</evidence>
<feature type="signal peptide" evidence="6">
    <location>
        <begin position="1"/>
        <end position="23"/>
    </location>
</feature>
<evidence type="ECO:0000256" key="1">
    <source>
        <dbReference type="ARBA" id="ARBA00004370"/>
    </source>
</evidence>
<evidence type="ECO:0000259" key="7">
    <source>
        <dbReference type="Pfam" id="PF01094"/>
    </source>
</evidence>
<comment type="subcellular location">
    <subcellularLocation>
        <location evidence="1">Membrane</location>
    </subcellularLocation>
</comment>
<evidence type="ECO:0000256" key="5">
    <source>
        <dbReference type="SAM" id="Phobius"/>
    </source>
</evidence>
<dbReference type="SUPFAM" id="SSF53822">
    <property type="entry name" value="Periplasmic binding protein-like I"/>
    <property type="match status" value="1"/>
</dbReference>
<feature type="transmembrane region" description="Helical" evidence="5">
    <location>
        <begin position="464"/>
        <end position="486"/>
    </location>
</feature>
<evidence type="ECO:0000313" key="8">
    <source>
        <dbReference type="EMBL" id="KAK0591144.1"/>
    </source>
</evidence>
<protein>
    <recommendedName>
        <fullName evidence="7">Receptor ligand binding region domain-containing protein</fullName>
    </recommendedName>
</protein>
<reference evidence="8" key="1">
    <citation type="journal article" date="2022" name="Plant J.">
        <title>Strategies of tolerance reflected in two North American maple genomes.</title>
        <authorList>
            <person name="McEvoy S.L."/>
            <person name="Sezen U.U."/>
            <person name="Trouern-Trend A."/>
            <person name="McMahon S.M."/>
            <person name="Schaberg P.G."/>
            <person name="Yang J."/>
            <person name="Wegrzyn J.L."/>
            <person name="Swenson N.G."/>
        </authorList>
    </citation>
    <scope>NUCLEOTIDE SEQUENCE</scope>
    <source>
        <strain evidence="8">NS2018</strain>
    </source>
</reference>
<dbReference type="PANTHER" id="PTHR34836:SF6">
    <property type="entry name" value="PERIPLASMIC BINDING PROTEIN-LIKE I"/>
    <property type="match status" value="1"/>
</dbReference>
<keyword evidence="3 5" id="KW-1133">Transmembrane helix</keyword>
<evidence type="ECO:0000256" key="3">
    <source>
        <dbReference type="ARBA" id="ARBA00022989"/>
    </source>
</evidence>
<dbReference type="EMBL" id="JAUESC010000381">
    <property type="protein sequence ID" value="KAK0591144.1"/>
    <property type="molecule type" value="Genomic_DNA"/>
</dbReference>
<proteinExistence type="predicted"/>
<dbReference type="Proteomes" id="UP001168877">
    <property type="component" value="Unassembled WGS sequence"/>
</dbReference>